<feature type="transmembrane region" description="Helical" evidence="2">
    <location>
        <begin position="520"/>
        <end position="543"/>
    </location>
</feature>
<evidence type="ECO:0000256" key="1">
    <source>
        <dbReference type="SAM" id="MobiDB-lite"/>
    </source>
</evidence>
<dbReference type="AlphaFoldDB" id="A0A8E2EMH9"/>
<evidence type="ECO:0000256" key="2">
    <source>
        <dbReference type="SAM" id="Phobius"/>
    </source>
</evidence>
<dbReference type="OrthoDB" id="2624308at2759"/>
<dbReference type="EMBL" id="KV751137">
    <property type="protein sequence ID" value="OCL01405.1"/>
    <property type="molecule type" value="Genomic_DNA"/>
</dbReference>
<feature type="non-terminal residue" evidence="3">
    <location>
        <position position="758"/>
    </location>
</feature>
<dbReference type="Proteomes" id="UP000250140">
    <property type="component" value="Unassembled WGS sequence"/>
</dbReference>
<reference evidence="3 4" key="1">
    <citation type="journal article" date="2016" name="Nat. Commun.">
        <title>Ectomycorrhizal ecology is imprinted in the genome of the dominant symbiotic fungus Cenococcum geophilum.</title>
        <authorList>
            <consortium name="DOE Joint Genome Institute"/>
            <person name="Peter M."/>
            <person name="Kohler A."/>
            <person name="Ohm R.A."/>
            <person name="Kuo A."/>
            <person name="Krutzmann J."/>
            <person name="Morin E."/>
            <person name="Arend M."/>
            <person name="Barry K.W."/>
            <person name="Binder M."/>
            <person name="Choi C."/>
            <person name="Clum A."/>
            <person name="Copeland A."/>
            <person name="Grisel N."/>
            <person name="Haridas S."/>
            <person name="Kipfer T."/>
            <person name="LaButti K."/>
            <person name="Lindquist E."/>
            <person name="Lipzen A."/>
            <person name="Maire R."/>
            <person name="Meier B."/>
            <person name="Mihaltcheva S."/>
            <person name="Molinier V."/>
            <person name="Murat C."/>
            <person name="Poggeler S."/>
            <person name="Quandt C.A."/>
            <person name="Sperisen C."/>
            <person name="Tritt A."/>
            <person name="Tisserant E."/>
            <person name="Crous P.W."/>
            <person name="Henrissat B."/>
            <person name="Nehls U."/>
            <person name="Egli S."/>
            <person name="Spatafora J.W."/>
            <person name="Grigoriev I.V."/>
            <person name="Martin F.M."/>
        </authorList>
    </citation>
    <scope>NUCLEOTIDE SEQUENCE [LARGE SCALE GENOMIC DNA]</scope>
    <source>
        <strain evidence="3 4">CBS 207.34</strain>
    </source>
</reference>
<sequence length="758" mass="86878">HKDSKGRYDWIDEQDNPKDRYLKPGDGRLAFLKVQRWGQDQFQNHRKSWDTVAFRDVTPNIIRLVYWITESSRSLEEYFSMPWLILYGRWAVGSVALLVLLSWPVSLKAEIKNNGYYDPVRYRDWGYPKIARNPYEDKSRARNAKTTSGWDADFDSRPGRHLRPRFLCFNRLVPAISDFEIVSVDDWVEAHDGHVNLDYIFVSNTRMQFQTYSAEDLEKRDMPSQRKAEMNKMHEKDLIDLCKIGERAARDADVSAFWIDVLCVDPATFPQDVYRICDVIRGAHSMIIALKNSIENRLTEGTPSSNRDQLLKEWGERLWTLPEILLCPTDHSIAIHVHDSADSPERFTKRSLASLAYYTKDAKAVRQLIDHYEGTLILTSLELITIGLECFQSRIDKTKTFAKADLAYALMGLLRRRPRVAEGETNFEAFAKLSLANDSNMLLERLICVLPPVSSQPWYQIEDAWDVKLWDIYPTCQIAGIGADQTVILDGAYGATIRWKSLKPVAFIRRETLLRLVIRLILRALPFLFLIGAVILGASVHFYKADYVIIVGVVIGAVFIGLVAIIVFASPYLLRKSYRGKFWSTQAWFFGIEGAPDLSTIEKSLFGADLGRLSWSTSGSILSQHRVAENAPDHPAMGGECEALEPATTVPRKSDESHEERLERSTQDMQNEAKGPQGVQEPERIFTLIDTYTMTVTRFMAANPPVAVLICGYEGGMQRALLCSYNWRSQTFHRETVLRMKTMVLERMFRVDRFRFSM</sequence>
<proteinExistence type="predicted"/>
<feature type="transmembrane region" description="Helical" evidence="2">
    <location>
        <begin position="549"/>
        <end position="574"/>
    </location>
</feature>
<organism evidence="3 4">
    <name type="scientific">Glonium stellatum</name>
    <dbReference type="NCBI Taxonomy" id="574774"/>
    <lineage>
        <taxon>Eukaryota</taxon>
        <taxon>Fungi</taxon>
        <taxon>Dikarya</taxon>
        <taxon>Ascomycota</taxon>
        <taxon>Pezizomycotina</taxon>
        <taxon>Dothideomycetes</taxon>
        <taxon>Pleosporomycetidae</taxon>
        <taxon>Gloniales</taxon>
        <taxon>Gloniaceae</taxon>
        <taxon>Glonium</taxon>
    </lineage>
</organism>
<keyword evidence="2" id="KW-1133">Transmembrane helix</keyword>
<evidence type="ECO:0008006" key="5">
    <source>
        <dbReference type="Google" id="ProtNLM"/>
    </source>
</evidence>
<keyword evidence="2" id="KW-0472">Membrane</keyword>
<accession>A0A8E2EMH9</accession>
<evidence type="ECO:0000313" key="3">
    <source>
        <dbReference type="EMBL" id="OCL01405.1"/>
    </source>
</evidence>
<keyword evidence="2" id="KW-0812">Transmembrane</keyword>
<keyword evidence="4" id="KW-1185">Reference proteome</keyword>
<feature type="non-terminal residue" evidence="3">
    <location>
        <position position="1"/>
    </location>
</feature>
<feature type="compositionally biased region" description="Basic and acidic residues" evidence="1">
    <location>
        <begin position="652"/>
        <end position="666"/>
    </location>
</feature>
<evidence type="ECO:0000313" key="4">
    <source>
        <dbReference type="Proteomes" id="UP000250140"/>
    </source>
</evidence>
<protein>
    <recommendedName>
        <fullName evidence="5">Heterokaryon incompatibility domain-containing protein</fullName>
    </recommendedName>
</protein>
<name>A0A8E2EMH9_9PEZI</name>
<gene>
    <name evidence="3" type="ORF">AOQ84DRAFT_265818</name>
</gene>
<feature type="transmembrane region" description="Helical" evidence="2">
    <location>
        <begin position="84"/>
        <end position="103"/>
    </location>
</feature>
<feature type="region of interest" description="Disordered" evidence="1">
    <location>
        <begin position="646"/>
        <end position="679"/>
    </location>
</feature>